<protein>
    <submittedName>
        <fullName evidence="1">Uncharacterized protein</fullName>
    </submittedName>
</protein>
<evidence type="ECO:0000313" key="1">
    <source>
        <dbReference type="EMBL" id="TDL81706.1"/>
    </source>
</evidence>
<dbReference type="EMBL" id="SMZO01000096">
    <property type="protein sequence ID" value="TDL81706.1"/>
    <property type="molecule type" value="Genomic_DNA"/>
</dbReference>
<sequence>MGEPSVSEPELKEPKIPEIRPLFRKVVAGLTDLTKKSEKHQVTAEMIQDDVRALLPLADLLQNGDPDRQDLAQRLGAILDTLGDLAAEMSSDMRLTREVISQVSSSQAGLEKRLSTIEARQSATEDHWARLFAMLDDQA</sequence>
<proteinExistence type="predicted"/>
<reference evidence="1 2" key="1">
    <citation type="submission" date="2019-03" db="EMBL/GenBank/DDBJ databases">
        <title>Rhodobacteraceae bacterium SM1902, a new member of the family Rhodobacteraceae isolated from Yantai.</title>
        <authorList>
            <person name="Sun Y."/>
        </authorList>
    </citation>
    <scope>NUCLEOTIDE SEQUENCE [LARGE SCALE GENOMIC DNA]</scope>
    <source>
        <strain evidence="1 2">SM1902</strain>
    </source>
</reference>
<dbReference type="RefSeq" id="WP_133344715.1">
    <property type="nucleotide sequence ID" value="NZ_SMZO01000096.1"/>
</dbReference>
<name>A0A4R6AJ23_9RHOB</name>
<dbReference type="AlphaFoldDB" id="A0A4R6AJ23"/>
<organism evidence="1 2">
    <name type="scientific">Meridianimarinicoccus aquatilis</name>
    <dbReference type="NCBI Taxonomy" id="2552766"/>
    <lineage>
        <taxon>Bacteria</taxon>
        <taxon>Pseudomonadati</taxon>
        <taxon>Pseudomonadota</taxon>
        <taxon>Alphaproteobacteria</taxon>
        <taxon>Rhodobacterales</taxon>
        <taxon>Paracoccaceae</taxon>
        <taxon>Meridianimarinicoccus</taxon>
    </lineage>
</organism>
<comment type="caution">
    <text evidence="1">The sequence shown here is derived from an EMBL/GenBank/DDBJ whole genome shotgun (WGS) entry which is preliminary data.</text>
</comment>
<evidence type="ECO:0000313" key="2">
    <source>
        <dbReference type="Proteomes" id="UP000294562"/>
    </source>
</evidence>
<dbReference type="Proteomes" id="UP000294562">
    <property type="component" value="Unassembled WGS sequence"/>
</dbReference>
<gene>
    <name evidence="1" type="ORF">E2L05_19840</name>
</gene>
<keyword evidence="2" id="KW-1185">Reference proteome</keyword>
<accession>A0A4R6AJ23</accession>